<comment type="caution">
    <text evidence="1">The sequence shown here is derived from an EMBL/GenBank/DDBJ whole genome shotgun (WGS) entry which is preliminary data.</text>
</comment>
<sequence>MDLYCQRCGEPWEHYYVHQEMAPLERTQFLEGECCPACHGKEIEKRPFRAQLASALAEMLGDDTDGLAAEMEDAEFLLGREFWE</sequence>
<name>A0A0F9Q072_9ZZZZ</name>
<reference evidence="1" key="1">
    <citation type="journal article" date="2015" name="Nature">
        <title>Complex archaea that bridge the gap between prokaryotes and eukaryotes.</title>
        <authorList>
            <person name="Spang A."/>
            <person name="Saw J.H."/>
            <person name="Jorgensen S.L."/>
            <person name="Zaremba-Niedzwiedzka K."/>
            <person name="Martijn J."/>
            <person name="Lind A.E."/>
            <person name="van Eijk R."/>
            <person name="Schleper C."/>
            <person name="Guy L."/>
            <person name="Ettema T.J."/>
        </authorList>
    </citation>
    <scope>NUCLEOTIDE SEQUENCE</scope>
</reference>
<organism evidence="1">
    <name type="scientific">marine sediment metagenome</name>
    <dbReference type="NCBI Taxonomy" id="412755"/>
    <lineage>
        <taxon>unclassified sequences</taxon>
        <taxon>metagenomes</taxon>
        <taxon>ecological metagenomes</taxon>
    </lineage>
</organism>
<dbReference type="EMBL" id="LAZR01001905">
    <property type="protein sequence ID" value="KKN37275.1"/>
    <property type="molecule type" value="Genomic_DNA"/>
</dbReference>
<evidence type="ECO:0000313" key="1">
    <source>
        <dbReference type="EMBL" id="KKN37275.1"/>
    </source>
</evidence>
<proteinExistence type="predicted"/>
<accession>A0A0F9Q072</accession>
<gene>
    <name evidence="1" type="ORF">LCGC14_0765130</name>
</gene>
<protein>
    <submittedName>
        <fullName evidence="1">Uncharacterized protein</fullName>
    </submittedName>
</protein>
<dbReference type="AlphaFoldDB" id="A0A0F9Q072"/>